<protein>
    <submittedName>
        <fullName evidence="2">OLC1v1025213C1</fullName>
    </submittedName>
</protein>
<evidence type="ECO:0000313" key="3">
    <source>
        <dbReference type="Proteomes" id="UP001161247"/>
    </source>
</evidence>
<name>A0AAV1C5M3_OLDCO</name>
<feature type="domain" description="F-box associated beta-propeller type 3" evidence="1">
    <location>
        <begin position="2"/>
        <end position="150"/>
    </location>
</feature>
<sequence length="304" mass="33823">MTCGFGFSNKSNQYTVLTMFARKQELCCCPITGKEIFSSQMAEVHVLGTSSWRCIDHAPYSGRKLKFMIYLSGSVYWTCDESKMIYSFDFKEAKFRAIEPPPSADMWPAGWYMVTLGMLGGRLSLCRTSIGSDELRLWVLGKNGLTAWTEFKTIHLGGDDSAFLYSGLEFGLCKYFRIHLAKAKFVAVNYVPSFISLKDVVQGDCVEILNINSESKSFELIEVLIKAECGREEKKTGVDLRKMAMICGGRGGSGGRPLESGMFAPSINSQGSPVVTIELSLEGNSFDDLTSLIPPRSRRFEKDI</sequence>
<dbReference type="InterPro" id="IPR017451">
    <property type="entry name" value="F-box-assoc_interact_dom"/>
</dbReference>
<gene>
    <name evidence="2" type="ORF">OLC1_LOCUS2598</name>
</gene>
<evidence type="ECO:0000259" key="1">
    <source>
        <dbReference type="Pfam" id="PF08268"/>
    </source>
</evidence>
<keyword evidence="3" id="KW-1185">Reference proteome</keyword>
<dbReference type="Proteomes" id="UP001161247">
    <property type="component" value="Chromosome 1"/>
</dbReference>
<dbReference type="NCBIfam" id="TIGR01640">
    <property type="entry name" value="F_box_assoc_1"/>
    <property type="match status" value="1"/>
</dbReference>
<proteinExistence type="predicted"/>
<dbReference type="InterPro" id="IPR013187">
    <property type="entry name" value="F-box-assoc_dom_typ3"/>
</dbReference>
<evidence type="ECO:0000313" key="2">
    <source>
        <dbReference type="EMBL" id="CAI9090438.1"/>
    </source>
</evidence>
<dbReference type="PANTHER" id="PTHR31111">
    <property type="entry name" value="BNAA05G37150D PROTEIN-RELATED"/>
    <property type="match status" value="1"/>
</dbReference>
<dbReference type="EMBL" id="OX459118">
    <property type="protein sequence ID" value="CAI9090438.1"/>
    <property type="molecule type" value="Genomic_DNA"/>
</dbReference>
<dbReference type="PANTHER" id="PTHR31111:SF138">
    <property type="entry name" value="F-BOX ASSOCIATED DOMAIN-CONTAINING PROTEIN"/>
    <property type="match status" value="1"/>
</dbReference>
<organism evidence="2 3">
    <name type="scientific">Oldenlandia corymbosa var. corymbosa</name>
    <dbReference type="NCBI Taxonomy" id="529605"/>
    <lineage>
        <taxon>Eukaryota</taxon>
        <taxon>Viridiplantae</taxon>
        <taxon>Streptophyta</taxon>
        <taxon>Embryophyta</taxon>
        <taxon>Tracheophyta</taxon>
        <taxon>Spermatophyta</taxon>
        <taxon>Magnoliopsida</taxon>
        <taxon>eudicotyledons</taxon>
        <taxon>Gunneridae</taxon>
        <taxon>Pentapetalae</taxon>
        <taxon>asterids</taxon>
        <taxon>lamiids</taxon>
        <taxon>Gentianales</taxon>
        <taxon>Rubiaceae</taxon>
        <taxon>Rubioideae</taxon>
        <taxon>Spermacoceae</taxon>
        <taxon>Hedyotis-Oldenlandia complex</taxon>
        <taxon>Oldenlandia</taxon>
    </lineage>
</organism>
<accession>A0AAV1C5M3</accession>
<dbReference type="Pfam" id="PF08268">
    <property type="entry name" value="FBA_3"/>
    <property type="match status" value="1"/>
</dbReference>
<dbReference type="AlphaFoldDB" id="A0AAV1C5M3"/>
<reference evidence="2" key="1">
    <citation type="submission" date="2023-03" db="EMBL/GenBank/DDBJ databases">
        <authorList>
            <person name="Julca I."/>
        </authorList>
    </citation>
    <scope>NUCLEOTIDE SEQUENCE</scope>
</reference>